<name>A0AAE0KE31_9PEZI</name>
<dbReference type="Proteomes" id="UP001287356">
    <property type="component" value="Unassembled WGS sequence"/>
</dbReference>
<reference evidence="1" key="2">
    <citation type="submission" date="2023-06" db="EMBL/GenBank/DDBJ databases">
        <authorList>
            <consortium name="Lawrence Berkeley National Laboratory"/>
            <person name="Haridas S."/>
            <person name="Hensen N."/>
            <person name="Bonometti L."/>
            <person name="Westerberg I."/>
            <person name="Brannstrom I.O."/>
            <person name="Guillou S."/>
            <person name="Cros-Aarteil S."/>
            <person name="Calhoun S."/>
            <person name="Kuo A."/>
            <person name="Mondo S."/>
            <person name="Pangilinan J."/>
            <person name="Riley R."/>
            <person name="Labutti K."/>
            <person name="Andreopoulos B."/>
            <person name="Lipzen A."/>
            <person name="Chen C."/>
            <person name="Yanf M."/>
            <person name="Daum C."/>
            <person name="Ng V."/>
            <person name="Clum A."/>
            <person name="Steindorff A."/>
            <person name="Ohm R."/>
            <person name="Martin F."/>
            <person name="Silar P."/>
            <person name="Natvig D."/>
            <person name="Lalanne C."/>
            <person name="Gautier V."/>
            <person name="Ament-Velasquez S.L."/>
            <person name="Kruys A."/>
            <person name="Hutchinson M.I."/>
            <person name="Powell A.J."/>
            <person name="Barry K."/>
            <person name="Miller A.N."/>
            <person name="Grigoriev I.V."/>
            <person name="Debuchy R."/>
            <person name="Gladieux P."/>
            <person name="Thoren M.H."/>
            <person name="Johannesson H."/>
        </authorList>
    </citation>
    <scope>NUCLEOTIDE SEQUENCE</scope>
    <source>
        <strain evidence="1">CBS 958.72</strain>
    </source>
</reference>
<gene>
    <name evidence="1" type="ORF">B0T24DRAFT_626733</name>
</gene>
<reference evidence="1" key="1">
    <citation type="journal article" date="2023" name="Mol. Phylogenet. Evol.">
        <title>Genome-scale phylogeny and comparative genomics of the fungal order Sordariales.</title>
        <authorList>
            <person name="Hensen N."/>
            <person name="Bonometti L."/>
            <person name="Westerberg I."/>
            <person name="Brannstrom I.O."/>
            <person name="Guillou S."/>
            <person name="Cros-Aarteil S."/>
            <person name="Calhoun S."/>
            <person name="Haridas S."/>
            <person name="Kuo A."/>
            <person name="Mondo S."/>
            <person name="Pangilinan J."/>
            <person name="Riley R."/>
            <person name="LaButti K."/>
            <person name="Andreopoulos B."/>
            <person name="Lipzen A."/>
            <person name="Chen C."/>
            <person name="Yan M."/>
            <person name="Daum C."/>
            <person name="Ng V."/>
            <person name="Clum A."/>
            <person name="Steindorff A."/>
            <person name="Ohm R.A."/>
            <person name="Martin F."/>
            <person name="Silar P."/>
            <person name="Natvig D.O."/>
            <person name="Lalanne C."/>
            <person name="Gautier V."/>
            <person name="Ament-Velasquez S.L."/>
            <person name="Kruys A."/>
            <person name="Hutchinson M.I."/>
            <person name="Powell A.J."/>
            <person name="Barry K."/>
            <person name="Miller A.N."/>
            <person name="Grigoriev I.V."/>
            <person name="Debuchy R."/>
            <person name="Gladieux P."/>
            <person name="Hiltunen Thoren M."/>
            <person name="Johannesson H."/>
        </authorList>
    </citation>
    <scope>NUCLEOTIDE SEQUENCE</scope>
    <source>
        <strain evidence="1">CBS 958.72</strain>
    </source>
</reference>
<dbReference type="AlphaFoldDB" id="A0AAE0KE31"/>
<comment type="caution">
    <text evidence="1">The sequence shown here is derived from an EMBL/GenBank/DDBJ whole genome shotgun (WGS) entry which is preliminary data.</text>
</comment>
<proteinExistence type="predicted"/>
<organism evidence="1 2">
    <name type="scientific">Lasiosphaeria ovina</name>
    <dbReference type="NCBI Taxonomy" id="92902"/>
    <lineage>
        <taxon>Eukaryota</taxon>
        <taxon>Fungi</taxon>
        <taxon>Dikarya</taxon>
        <taxon>Ascomycota</taxon>
        <taxon>Pezizomycotina</taxon>
        <taxon>Sordariomycetes</taxon>
        <taxon>Sordariomycetidae</taxon>
        <taxon>Sordariales</taxon>
        <taxon>Lasiosphaeriaceae</taxon>
        <taxon>Lasiosphaeria</taxon>
    </lineage>
</organism>
<accession>A0AAE0KE31</accession>
<dbReference type="EMBL" id="JAULSN010000004">
    <property type="protein sequence ID" value="KAK3374497.1"/>
    <property type="molecule type" value="Genomic_DNA"/>
</dbReference>
<protein>
    <submittedName>
        <fullName evidence="1">Uncharacterized protein</fullName>
    </submittedName>
</protein>
<keyword evidence="2" id="KW-1185">Reference proteome</keyword>
<evidence type="ECO:0000313" key="1">
    <source>
        <dbReference type="EMBL" id="KAK3374497.1"/>
    </source>
</evidence>
<evidence type="ECO:0000313" key="2">
    <source>
        <dbReference type="Proteomes" id="UP001287356"/>
    </source>
</evidence>
<sequence>MLMVTMSTHTLLHQLWAFLSPKYSSAFFIVINYVIVIPPTLSTLAMPPSFLVPLRVHFYFPGSVSINPGSPPPILKR</sequence>